<keyword evidence="5" id="KW-0133">Cell shape</keyword>
<evidence type="ECO:0000313" key="10">
    <source>
        <dbReference type="Proteomes" id="UP000675781"/>
    </source>
</evidence>
<dbReference type="Pfam" id="PF04093">
    <property type="entry name" value="MreD"/>
    <property type="match status" value="1"/>
</dbReference>
<organism evidence="9 10">
    <name type="scientific">Actinospica durhamensis</name>
    <dbReference type="NCBI Taxonomy" id="1508375"/>
    <lineage>
        <taxon>Bacteria</taxon>
        <taxon>Bacillati</taxon>
        <taxon>Actinomycetota</taxon>
        <taxon>Actinomycetes</taxon>
        <taxon>Catenulisporales</taxon>
        <taxon>Actinospicaceae</taxon>
        <taxon>Actinospica</taxon>
    </lineage>
</organism>
<evidence type="ECO:0000256" key="8">
    <source>
        <dbReference type="SAM" id="Phobius"/>
    </source>
</evidence>
<reference evidence="9" key="1">
    <citation type="submission" date="2021-04" db="EMBL/GenBank/DDBJ databases">
        <title>Genome based classification of Actinospica acidithermotolerans sp. nov., an actinobacterium isolated from an Indonesian hot spring.</title>
        <authorList>
            <person name="Kusuma A.B."/>
            <person name="Putra K.E."/>
            <person name="Nafisah S."/>
            <person name="Loh J."/>
            <person name="Nouioui I."/>
            <person name="Goodfellow M."/>
        </authorList>
    </citation>
    <scope>NUCLEOTIDE SEQUENCE</scope>
    <source>
        <strain evidence="9">CSCA 57</strain>
    </source>
</reference>
<comment type="similarity">
    <text evidence="2">Belongs to the MreD family.</text>
</comment>
<name>A0A941IUH6_9ACTN</name>
<keyword evidence="7 8" id="KW-0472">Membrane</keyword>
<evidence type="ECO:0000256" key="1">
    <source>
        <dbReference type="ARBA" id="ARBA00004651"/>
    </source>
</evidence>
<evidence type="ECO:0000313" key="9">
    <source>
        <dbReference type="EMBL" id="MBR7839112.1"/>
    </source>
</evidence>
<feature type="transmembrane region" description="Helical" evidence="8">
    <location>
        <begin position="106"/>
        <end position="125"/>
    </location>
</feature>
<dbReference type="InterPro" id="IPR007227">
    <property type="entry name" value="Cell_shape_determining_MreD"/>
</dbReference>
<keyword evidence="10" id="KW-1185">Reference proteome</keyword>
<comment type="caution">
    <text evidence="9">The sequence shown here is derived from an EMBL/GenBank/DDBJ whole genome shotgun (WGS) entry which is preliminary data.</text>
</comment>
<dbReference type="GO" id="GO:0005886">
    <property type="term" value="C:plasma membrane"/>
    <property type="evidence" value="ECO:0007669"/>
    <property type="project" value="UniProtKB-SubCell"/>
</dbReference>
<keyword evidence="6 8" id="KW-1133">Transmembrane helix</keyword>
<evidence type="ECO:0000256" key="4">
    <source>
        <dbReference type="ARBA" id="ARBA00022692"/>
    </source>
</evidence>
<feature type="transmembrane region" description="Helical" evidence="8">
    <location>
        <begin position="75"/>
        <end position="94"/>
    </location>
</feature>
<dbReference type="Proteomes" id="UP000675781">
    <property type="component" value="Unassembled WGS sequence"/>
</dbReference>
<dbReference type="EMBL" id="JAGSOG010000379">
    <property type="protein sequence ID" value="MBR7839112.1"/>
    <property type="molecule type" value="Genomic_DNA"/>
</dbReference>
<dbReference type="NCBIfam" id="TIGR03426">
    <property type="entry name" value="shape_MreD"/>
    <property type="match status" value="1"/>
</dbReference>
<evidence type="ECO:0000256" key="3">
    <source>
        <dbReference type="ARBA" id="ARBA00022475"/>
    </source>
</evidence>
<gene>
    <name evidence="9" type="primary">mreD</name>
    <name evidence="9" type="ORF">KDL01_37950</name>
</gene>
<keyword evidence="3" id="KW-1003">Cell membrane</keyword>
<accession>A0A941IUH6</accession>
<keyword evidence="4 8" id="KW-0812">Transmembrane</keyword>
<dbReference type="RefSeq" id="WP_212533552.1">
    <property type="nucleotide sequence ID" value="NZ_JAGSOG010000379.1"/>
</dbReference>
<sequence length="192" mass="18842">MRAVYRTLLAVAALALALALELSVLPHLALPYAVPDLVLLTVLALAAAWGPNQGALLGFCAGLALDLAPPSVTAAGRHALVLTLVGALAGRAAVEARRSALRTSALAGIYAGAATLANAALGSLIGSGGTLTSPGLLHGAAACALYTAVATPLVLPGLGALARVADGRRGVILAPAGNALDQQPATRTVAEL</sequence>
<protein>
    <submittedName>
        <fullName evidence="9">Rod shape-determining protein MreD</fullName>
    </submittedName>
</protein>
<evidence type="ECO:0000256" key="7">
    <source>
        <dbReference type="ARBA" id="ARBA00023136"/>
    </source>
</evidence>
<evidence type="ECO:0000256" key="6">
    <source>
        <dbReference type="ARBA" id="ARBA00022989"/>
    </source>
</evidence>
<evidence type="ECO:0000256" key="2">
    <source>
        <dbReference type="ARBA" id="ARBA00007776"/>
    </source>
</evidence>
<proteinExistence type="inferred from homology"/>
<feature type="transmembrane region" description="Helical" evidence="8">
    <location>
        <begin position="137"/>
        <end position="162"/>
    </location>
</feature>
<dbReference type="GO" id="GO:0008360">
    <property type="term" value="P:regulation of cell shape"/>
    <property type="evidence" value="ECO:0007669"/>
    <property type="project" value="UniProtKB-KW"/>
</dbReference>
<comment type="subcellular location">
    <subcellularLocation>
        <location evidence="1">Cell membrane</location>
        <topology evidence="1">Multi-pass membrane protein</topology>
    </subcellularLocation>
</comment>
<dbReference type="AlphaFoldDB" id="A0A941IUH6"/>
<evidence type="ECO:0000256" key="5">
    <source>
        <dbReference type="ARBA" id="ARBA00022960"/>
    </source>
</evidence>